<proteinExistence type="predicted"/>
<feature type="compositionally biased region" description="Basic and acidic residues" evidence="1">
    <location>
        <begin position="190"/>
        <end position="205"/>
    </location>
</feature>
<accession>A0A3P7NUP5</accession>
<gene>
    <name evidence="2" type="ORF">DILT_LOCUS7983</name>
</gene>
<evidence type="ECO:0000256" key="1">
    <source>
        <dbReference type="SAM" id="MobiDB-lite"/>
    </source>
</evidence>
<reference evidence="2 3" key="1">
    <citation type="submission" date="2018-11" db="EMBL/GenBank/DDBJ databases">
        <authorList>
            <consortium name="Pathogen Informatics"/>
        </authorList>
    </citation>
    <scope>NUCLEOTIDE SEQUENCE [LARGE SCALE GENOMIC DNA]</scope>
</reference>
<feature type="region of interest" description="Disordered" evidence="1">
    <location>
        <begin position="157"/>
        <end position="205"/>
    </location>
</feature>
<protein>
    <submittedName>
        <fullName evidence="2">Uncharacterized protein</fullName>
    </submittedName>
</protein>
<evidence type="ECO:0000313" key="2">
    <source>
        <dbReference type="EMBL" id="VDN12152.1"/>
    </source>
</evidence>
<keyword evidence="3" id="KW-1185">Reference proteome</keyword>
<organism evidence="2 3">
    <name type="scientific">Dibothriocephalus latus</name>
    <name type="common">Fish tapeworm</name>
    <name type="synonym">Diphyllobothrium latum</name>
    <dbReference type="NCBI Taxonomy" id="60516"/>
    <lineage>
        <taxon>Eukaryota</taxon>
        <taxon>Metazoa</taxon>
        <taxon>Spiralia</taxon>
        <taxon>Lophotrochozoa</taxon>
        <taxon>Platyhelminthes</taxon>
        <taxon>Cestoda</taxon>
        <taxon>Eucestoda</taxon>
        <taxon>Diphyllobothriidea</taxon>
        <taxon>Diphyllobothriidae</taxon>
        <taxon>Dibothriocephalus</taxon>
    </lineage>
</organism>
<feature type="non-terminal residue" evidence="2">
    <location>
        <position position="1"/>
    </location>
</feature>
<dbReference type="AlphaFoldDB" id="A0A3P7NUP5"/>
<dbReference type="Proteomes" id="UP000281553">
    <property type="component" value="Unassembled WGS sequence"/>
</dbReference>
<dbReference type="EMBL" id="UYRU01053183">
    <property type="protein sequence ID" value="VDN12152.1"/>
    <property type="molecule type" value="Genomic_DNA"/>
</dbReference>
<sequence>ADAYTKAVKIPSDAWPGILSWTFSGALPDTERHAFPLASERQWKQSERVGNASNAVTPPSSTFETFPAHILVERAGRLVPDELLKGQSVDELPELETFVTFIVSAGGTTLSEATAGKPNIDPSQSGRVAVTHLVKDAISPVWDYQRYGCLPLSLLSDSAGSEEYPKRSRVGLNPGSEEKEEESEQSGWEELLRQQKETQVGKRGD</sequence>
<name>A0A3P7NUP5_DIBLA</name>
<evidence type="ECO:0000313" key="3">
    <source>
        <dbReference type="Proteomes" id="UP000281553"/>
    </source>
</evidence>